<name>A0A919Q1M1_9MICO</name>
<gene>
    <name evidence="2" type="ORF">Dac01nite_03490</name>
</gene>
<feature type="region of interest" description="Disordered" evidence="1">
    <location>
        <begin position="56"/>
        <end position="82"/>
    </location>
</feature>
<comment type="caution">
    <text evidence="2">The sequence shown here is derived from an EMBL/GenBank/DDBJ whole genome shotgun (WGS) entry which is preliminary data.</text>
</comment>
<dbReference type="AlphaFoldDB" id="A0A919Q1M1"/>
<evidence type="ECO:0000313" key="2">
    <source>
        <dbReference type="EMBL" id="GIG53597.1"/>
    </source>
</evidence>
<sequence>MSELGSIFNPGEAEMAQHLQSEKILPAPAPVAADPPFDDEGEAIIPVIPGAIGWALPPQPPAIRRPEDLEDAPDPEDASRTS</sequence>
<dbReference type="RefSeq" id="WP_203653042.1">
    <property type="nucleotide sequence ID" value="NZ_BONR01000001.1"/>
</dbReference>
<feature type="region of interest" description="Disordered" evidence="1">
    <location>
        <begin position="19"/>
        <end position="42"/>
    </location>
</feature>
<accession>A0A919Q1M1</accession>
<dbReference type="Proteomes" id="UP000652354">
    <property type="component" value="Unassembled WGS sequence"/>
</dbReference>
<reference evidence="2" key="1">
    <citation type="submission" date="2021-01" db="EMBL/GenBank/DDBJ databases">
        <title>Whole genome shotgun sequence of Demequina activiva NBRC 110675.</title>
        <authorList>
            <person name="Komaki H."/>
            <person name="Tamura T."/>
        </authorList>
    </citation>
    <scope>NUCLEOTIDE SEQUENCE</scope>
    <source>
        <strain evidence="2">NBRC 110675</strain>
    </source>
</reference>
<evidence type="ECO:0000313" key="3">
    <source>
        <dbReference type="Proteomes" id="UP000652354"/>
    </source>
</evidence>
<dbReference type="EMBL" id="BONR01000001">
    <property type="protein sequence ID" value="GIG53597.1"/>
    <property type="molecule type" value="Genomic_DNA"/>
</dbReference>
<proteinExistence type="predicted"/>
<keyword evidence="3" id="KW-1185">Reference proteome</keyword>
<protein>
    <submittedName>
        <fullName evidence="2">Uncharacterized protein</fullName>
    </submittedName>
</protein>
<organism evidence="2 3">
    <name type="scientific">Demequina activiva</name>
    <dbReference type="NCBI Taxonomy" id="1582364"/>
    <lineage>
        <taxon>Bacteria</taxon>
        <taxon>Bacillati</taxon>
        <taxon>Actinomycetota</taxon>
        <taxon>Actinomycetes</taxon>
        <taxon>Micrococcales</taxon>
        <taxon>Demequinaceae</taxon>
        <taxon>Demequina</taxon>
    </lineage>
</organism>
<evidence type="ECO:0000256" key="1">
    <source>
        <dbReference type="SAM" id="MobiDB-lite"/>
    </source>
</evidence>